<organism evidence="14 15">
    <name type="scientific">Hirschia baltica (strain ATCC 49814 / DSM 5838 / IFAM 1418)</name>
    <dbReference type="NCBI Taxonomy" id="582402"/>
    <lineage>
        <taxon>Bacteria</taxon>
        <taxon>Pseudomonadati</taxon>
        <taxon>Pseudomonadota</taxon>
        <taxon>Alphaproteobacteria</taxon>
        <taxon>Hyphomonadales</taxon>
        <taxon>Hyphomonadaceae</taxon>
        <taxon>Hirschia</taxon>
    </lineage>
</organism>
<reference evidence="15" key="1">
    <citation type="journal article" date="2011" name="J. Bacteriol.">
        <title>Genome sequences of eight morphologically diverse alphaproteobacteria.</title>
        <authorList>
            <consortium name="US DOE Joint Genome Institute"/>
            <person name="Brown P.J."/>
            <person name="Kysela D.T."/>
            <person name="Buechlein A."/>
            <person name="Hemmerich C."/>
            <person name="Brun Y.V."/>
        </authorList>
    </citation>
    <scope>NUCLEOTIDE SEQUENCE [LARGE SCALE GENOMIC DNA]</scope>
    <source>
        <strain evidence="15">ATCC 49814 / DSM 5838 / IFAM 1418</strain>
    </source>
</reference>
<dbReference type="RefSeq" id="WP_015828041.1">
    <property type="nucleotide sequence ID" value="NC_012982.1"/>
</dbReference>
<evidence type="ECO:0000256" key="11">
    <source>
        <dbReference type="SAM" id="Phobius"/>
    </source>
</evidence>
<feature type="compositionally biased region" description="Low complexity" evidence="10">
    <location>
        <begin position="312"/>
        <end position="324"/>
    </location>
</feature>
<evidence type="ECO:0000256" key="1">
    <source>
        <dbReference type="ARBA" id="ARBA00004117"/>
    </source>
</evidence>
<keyword evidence="4" id="KW-1003">Cell membrane</keyword>
<protein>
    <recommendedName>
        <fullName evidence="9">Flagellar M-ring protein</fullName>
    </recommendedName>
</protein>
<evidence type="ECO:0000256" key="7">
    <source>
        <dbReference type="ARBA" id="ARBA00023136"/>
    </source>
</evidence>
<dbReference type="eggNOG" id="COG1766">
    <property type="taxonomic scope" value="Bacteria"/>
</dbReference>
<evidence type="ECO:0000256" key="6">
    <source>
        <dbReference type="ARBA" id="ARBA00022989"/>
    </source>
</evidence>
<dbReference type="InterPro" id="IPR006182">
    <property type="entry name" value="FliF_N_dom"/>
</dbReference>
<keyword evidence="14" id="KW-0969">Cilium</keyword>
<dbReference type="GO" id="GO:0005886">
    <property type="term" value="C:plasma membrane"/>
    <property type="evidence" value="ECO:0007669"/>
    <property type="project" value="UniProtKB-SubCell"/>
</dbReference>
<gene>
    <name evidence="14" type="ordered locus">Hbal_2211</name>
</gene>
<dbReference type="InterPro" id="IPR043427">
    <property type="entry name" value="YscJ/FliF"/>
</dbReference>
<keyword evidence="15" id="KW-1185">Reference proteome</keyword>
<proteinExistence type="inferred from homology"/>
<dbReference type="HOGENOM" id="CLU_028108_4_1_5"/>
<feature type="transmembrane region" description="Helical" evidence="11">
    <location>
        <begin position="444"/>
        <end position="463"/>
    </location>
</feature>
<dbReference type="InterPro" id="IPR013556">
    <property type="entry name" value="Flag_M-ring_C"/>
</dbReference>
<dbReference type="GO" id="GO:0071973">
    <property type="term" value="P:bacterial-type flagellum-dependent cell motility"/>
    <property type="evidence" value="ECO:0007669"/>
    <property type="project" value="InterPro"/>
</dbReference>
<feature type="transmembrane region" description="Helical" evidence="11">
    <location>
        <begin position="19"/>
        <end position="38"/>
    </location>
</feature>
<comment type="subcellular location">
    <subcellularLocation>
        <location evidence="1 9">Bacterial flagellum basal body</location>
    </subcellularLocation>
    <subcellularLocation>
        <location evidence="2">Cell membrane</location>
        <topology evidence="2">Multi-pass membrane protein</topology>
    </subcellularLocation>
</comment>
<dbReference type="GO" id="GO:0003774">
    <property type="term" value="F:cytoskeletal motor activity"/>
    <property type="evidence" value="ECO:0007669"/>
    <property type="project" value="InterPro"/>
</dbReference>
<feature type="domain" description="Flagellar M-ring N-terminal" evidence="12">
    <location>
        <begin position="44"/>
        <end position="214"/>
    </location>
</feature>
<dbReference type="AlphaFoldDB" id="C6XM59"/>
<dbReference type="STRING" id="582402.Hbal_2211"/>
<dbReference type="PRINTS" id="PR01009">
    <property type="entry name" value="FLGMRINGFLIF"/>
</dbReference>
<comment type="function">
    <text evidence="9">The M ring may be actively involved in energy transduction.</text>
</comment>
<evidence type="ECO:0000256" key="5">
    <source>
        <dbReference type="ARBA" id="ARBA00022692"/>
    </source>
</evidence>
<dbReference type="PIRSF" id="PIRSF004862">
    <property type="entry name" value="FliF"/>
    <property type="match status" value="1"/>
</dbReference>
<dbReference type="NCBIfam" id="TIGR00206">
    <property type="entry name" value="fliF"/>
    <property type="match status" value="1"/>
</dbReference>
<evidence type="ECO:0000313" key="15">
    <source>
        <dbReference type="Proteomes" id="UP000002745"/>
    </source>
</evidence>
<evidence type="ECO:0000259" key="12">
    <source>
        <dbReference type="Pfam" id="PF01514"/>
    </source>
</evidence>
<sequence>MAETVSIIKKITNGGQMRIIAALMVVALVGAGLGFIMLRGGADEALLYSGLDLTESAEISGRLDQANISYTIRGDGASIFVNRDQVLDARMMLSEEGLPTRGAMGYEIFDKSEALGTTSFVQNINRVRALEGELARTISSLDNIRGSRVHLVLPERRLFERGTQTPSASVVISVAGRGMLPSQVRAIRNLIAGSVPNLEVNRITLLDDKGRLLAAGAENSENGFSGGSADERQTGIEDQIRNKVLSVVESVTGPGAARVQVAADIDFNRITQSSEIFDPEGRVIRSSTTTEDSSRESSTEPAGAVTAENNIPAGTAADGPADPTSQAETNHLQETTNYEISKTTKTEITEGGRIRKISVAVALDDVRVPGADETEATFAPRTPEEIANIKTLVRSAVGYDEARGDIVEVVNVSFMRPESSVNLAIEDPGMLGLTKNDIMRISELAALFVGAVLLIIFVLRPLVKGLMSPSAESGDSFYVGEAKLPGGSGNAAQKVTLSENLVLPGSGDGGNGQITEDDQFGLDVARISGKVNASSVKKISEVVESHPDESIQIIRAWLSEDHVGSDAA</sequence>
<feature type="region of interest" description="Disordered" evidence="10">
    <location>
        <begin position="278"/>
        <end position="342"/>
    </location>
</feature>
<dbReference type="PANTHER" id="PTHR30046:SF0">
    <property type="entry name" value="FLAGELLAR M-RING PROTEIN"/>
    <property type="match status" value="1"/>
</dbReference>
<evidence type="ECO:0000256" key="2">
    <source>
        <dbReference type="ARBA" id="ARBA00004651"/>
    </source>
</evidence>
<evidence type="ECO:0000313" key="14">
    <source>
        <dbReference type="EMBL" id="ACT59891.1"/>
    </source>
</evidence>
<keyword evidence="14" id="KW-0966">Cell projection</keyword>
<dbReference type="GO" id="GO:0009431">
    <property type="term" value="C:bacterial-type flagellum basal body, MS ring"/>
    <property type="evidence" value="ECO:0007669"/>
    <property type="project" value="InterPro"/>
</dbReference>
<dbReference type="OrthoDB" id="9807026at2"/>
<accession>C6XM59</accession>
<dbReference type="Pfam" id="PF01514">
    <property type="entry name" value="YscJ_FliF"/>
    <property type="match status" value="1"/>
</dbReference>
<dbReference type="Proteomes" id="UP000002745">
    <property type="component" value="Chromosome"/>
</dbReference>
<dbReference type="InterPro" id="IPR000067">
    <property type="entry name" value="FlgMring_FliF"/>
</dbReference>
<name>C6XM59_HIRBI</name>
<evidence type="ECO:0000256" key="8">
    <source>
        <dbReference type="ARBA" id="ARBA00023143"/>
    </source>
</evidence>
<evidence type="ECO:0000256" key="9">
    <source>
        <dbReference type="PIRNR" id="PIRNR004862"/>
    </source>
</evidence>
<keyword evidence="14" id="KW-0282">Flagellum</keyword>
<dbReference type="Pfam" id="PF08345">
    <property type="entry name" value="YscJ_FliF_C"/>
    <property type="match status" value="1"/>
</dbReference>
<keyword evidence="5 11" id="KW-0812">Transmembrane</keyword>
<dbReference type="KEGG" id="hba:Hbal_2211"/>
<dbReference type="Gene3D" id="3.30.300.30">
    <property type="match status" value="1"/>
</dbReference>
<evidence type="ECO:0000256" key="10">
    <source>
        <dbReference type="SAM" id="MobiDB-lite"/>
    </source>
</evidence>
<feature type="compositionally biased region" description="Polar residues" evidence="10">
    <location>
        <begin position="325"/>
        <end position="338"/>
    </location>
</feature>
<dbReference type="EMBL" id="CP001678">
    <property type="protein sequence ID" value="ACT59891.1"/>
    <property type="molecule type" value="Genomic_DNA"/>
</dbReference>
<feature type="domain" description="Flagellar M-ring C-terminal" evidence="13">
    <location>
        <begin position="249"/>
        <end position="414"/>
    </location>
</feature>
<keyword evidence="8 9" id="KW-0975">Bacterial flagellum</keyword>
<keyword evidence="7 11" id="KW-0472">Membrane</keyword>
<comment type="similarity">
    <text evidence="3 9">Belongs to the FliF family.</text>
</comment>
<evidence type="ECO:0000256" key="3">
    <source>
        <dbReference type="ARBA" id="ARBA00007971"/>
    </source>
</evidence>
<evidence type="ECO:0000256" key="4">
    <source>
        <dbReference type="ARBA" id="ARBA00022475"/>
    </source>
</evidence>
<dbReference type="PANTHER" id="PTHR30046">
    <property type="entry name" value="FLAGELLAR M-RING PROTEIN"/>
    <property type="match status" value="1"/>
</dbReference>
<dbReference type="InterPro" id="IPR045851">
    <property type="entry name" value="AMP-bd_C_sf"/>
</dbReference>
<evidence type="ECO:0000259" key="13">
    <source>
        <dbReference type="Pfam" id="PF08345"/>
    </source>
</evidence>
<keyword evidence="6 11" id="KW-1133">Transmembrane helix</keyword>